<evidence type="ECO:0000313" key="4">
    <source>
        <dbReference type="Proteomes" id="UP001172457"/>
    </source>
</evidence>
<comment type="caution">
    <text evidence="3">The sequence shown here is derived from an EMBL/GenBank/DDBJ whole genome shotgun (WGS) entry which is preliminary data.</text>
</comment>
<gene>
    <name evidence="3" type="ORF">OSB04_012890</name>
</gene>
<dbReference type="AlphaFoldDB" id="A0AA38WQY0"/>
<feature type="compositionally biased region" description="Basic and acidic residues" evidence="2">
    <location>
        <begin position="633"/>
        <end position="645"/>
    </location>
</feature>
<name>A0AA38WQY0_9ASTR</name>
<dbReference type="Proteomes" id="UP001172457">
    <property type="component" value="Chromosome 3"/>
</dbReference>
<sequence>MREFILIVDYFGDRECDQNGKQWRLLLHHHPLLHHRQTTTTTAVSGHNSTTTATTTPWSSQSNWTVSCGGSLDSAITFESFDLPIDSQFTATKPPLLLLPPSSSDFEPCEIKLNFTQKHEIRQVYVRSTARVYEIYYAPTLQSENEYLCTVRCSAASVDDSLFPATDVKEATSVNLVGANGILPKGKVAGESNIGGNEDDWVEVKLPVGRVDDGSTYLPNQTSNSIRNCQDYYEATAEINDSDPCISLTLRLLSLQSKGCVYVDEVYVFADAIDTNDSENQPVNAESSAGNSLMTMLVPTLLGLSKSRSLQLHDQDNPKSVAKPIETESVPATSTNPVDVFNQHDEKLLKQSEDKANSSCIKLPVSVPVSASAPYICDFTTRNGFSYNRAENLLEELVSRVTRIEDICMRFEEKMVKPISSMEARLQHVEQQVELLAKNSQKLEPNHRSIINDGSDFHLSGGSESEKEGSVSNETNKPPADLTVREGLMASGPESLCCDEKEEVNEVLESPKKESPKKEIPKKSVSIDDALAAALAGFSLFTKTDDSHAVAPVESPEEERLDCNQAPIDTTLVSNTSGEASICCESPNATSPEIEEEAEDTTKSSESPERNSSEEITDNGLCLQETSEQATDPTHENHEADERDSIGTVKIVKFDKSDILKHFPDQSLDAVEVKDGSESIDFESSILEVKFASLANGSLVSGLGSLLSYADDPDTDERILMCDPEEKTANANENANNLLVELDGDDGVEEMQLDLPLVQQETTFAKFSND</sequence>
<proteinExistence type="predicted"/>
<evidence type="ECO:0000256" key="2">
    <source>
        <dbReference type="SAM" id="MobiDB-lite"/>
    </source>
</evidence>
<feature type="compositionally biased region" description="Polar residues" evidence="2">
    <location>
        <begin position="567"/>
        <end position="579"/>
    </location>
</feature>
<feature type="region of interest" description="Disordered" evidence="2">
    <location>
        <begin position="444"/>
        <end position="481"/>
    </location>
</feature>
<evidence type="ECO:0000256" key="1">
    <source>
        <dbReference type="SAM" id="Coils"/>
    </source>
</evidence>
<accession>A0AA38WQY0</accession>
<dbReference type="PANTHER" id="PTHR37261:SF1">
    <property type="entry name" value="40S RIBOSOMAL PROTEIN S27"/>
    <property type="match status" value="1"/>
</dbReference>
<feature type="compositionally biased region" description="Basic and acidic residues" evidence="2">
    <location>
        <begin position="600"/>
        <end position="613"/>
    </location>
</feature>
<dbReference type="EMBL" id="JARYMX010000003">
    <property type="protein sequence ID" value="KAJ9558276.1"/>
    <property type="molecule type" value="Genomic_DNA"/>
</dbReference>
<evidence type="ECO:0000313" key="3">
    <source>
        <dbReference type="EMBL" id="KAJ9558276.1"/>
    </source>
</evidence>
<keyword evidence="4" id="KW-1185">Reference proteome</keyword>
<protein>
    <submittedName>
        <fullName evidence="3">Uncharacterized protein</fullName>
    </submittedName>
</protein>
<feature type="region of interest" description="Disordered" evidence="2">
    <location>
        <begin position="549"/>
        <end position="645"/>
    </location>
</feature>
<keyword evidence="1" id="KW-0175">Coiled coil</keyword>
<feature type="compositionally biased region" description="Basic and acidic residues" evidence="2">
    <location>
        <begin position="509"/>
        <end position="523"/>
    </location>
</feature>
<dbReference type="PANTHER" id="PTHR37261">
    <property type="entry name" value="40S RIBOSOMAL PROTEIN S27"/>
    <property type="match status" value="1"/>
</dbReference>
<feature type="region of interest" description="Disordered" evidence="2">
    <location>
        <begin position="313"/>
        <end position="337"/>
    </location>
</feature>
<feature type="coiled-coil region" evidence="1">
    <location>
        <begin position="387"/>
        <end position="439"/>
    </location>
</feature>
<feature type="region of interest" description="Disordered" evidence="2">
    <location>
        <begin position="496"/>
        <end position="523"/>
    </location>
</feature>
<reference evidence="3" key="1">
    <citation type="submission" date="2023-03" db="EMBL/GenBank/DDBJ databases">
        <title>Chromosome-scale reference genome and RAD-based genetic map of yellow starthistle (Centaurea solstitialis) reveal putative structural variation and QTLs associated with invader traits.</title>
        <authorList>
            <person name="Reatini B."/>
            <person name="Cang F.A."/>
            <person name="Jiang Q."/>
            <person name="Mckibben M.T.W."/>
            <person name="Barker M.S."/>
            <person name="Rieseberg L.H."/>
            <person name="Dlugosch K.M."/>
        </authorList>
    </citation>
    <scope>NUCLEOTIDE SEQUENCE</scope>
    <source>
        <strain evidence="3">CAN-66</strain>
        <tissue evidence="3">Leaf</tissue>
    </source>
</reference>
<organism evidence="3 4">
    <name type="scientific">Centaurea solstitialis</name>
    <name type="common">yellow star-thistle</name>
    <dbReference type="NCBI Taxonomy" id="347529"/>
    <lineage>
        <taxon>Eukaryota</taxon>
        <taxon>Viridiplantae</taxon>
        <taxon>Streptophyta</taxon>
        <taxon>Embryophyta</taxon>
        <taxon>Tracheophyta</taxon>
        <taxon>Spermatophyta</taxon>
        <taxon>Magnoliopsida</taxon>
        <taxon>eudicotyledons</taxon>
        <taxon>Gunneridae</taxon>
        <taxon>Pentapetalae</taxon>
        <taxon>asterids</taxon>
        <taxon>campanulids</taxon>
        <taxon>Asterales</taxon>
        <taxon>Asteraceae</taxon>
        <taxon>Carduoideae</taxon>
        <taxon>Cardueae</taxon>
        <taxon>Centaureinae</taxon>
        <taxon>Centaurea</taxon>
    </lineage>
</organism>